<reference evidence="6" key="1">
    <citation type="submission" date="2023-06" db="EMBL/GenBank/DDBJ databases">
        <title>Reference genome for the Northern bat (Eptesicus nilssonii), a most northern bat species.</title>
        <authorList>
            <person name="Laine V.N."/>
            <person name="Pulliainen A.T."/>
            <person name="Lilley T.M."/>
        </authorList>
    </citation>
    <scope>NUCLEOTIDE SEQUENCE</scope>
    <source>
        <strain evidence="6">BLF_Eptnil</strain>
        <tissue evidence="6">Kidney</tissue>
    </source>
</reference>
<dbReference type="PROSITE" id="PS50287">
    <property type="entry name" value="SRCR_2"/>
    <property type="match status" value="1"/>
</dbReference>
<protein>
    <recommendedName>
        <fullName evidence="5">SRCR domain-containing protein</fullName>
    </recommendedName>
</protein>
<dbReference type="PANTHER" id="PTHR19331:SF470">
    <property type="entry name" value="DELETED IN MALIGNANT BRAIN TUMORS 1 PROTEIN"/>
    <property type="match status" value="1"/>
</dbReference>
<dbReference type="AlphaFoldDB" id="A0AA40HLD4"/>
<dbReference type="InterPro" id="IPR001190">
    <property type="entry name" value="SRCR"/>
</dbReference>
<evidence type="ECO:0000256" key="2">
    <source>
        <dbReference type="ARBA" id="ARBA00022737"/>
    </source>
</evidence>
<dbReference type="SMART" id="SM00202">
    <property type="entry name" value="SR"/>
    <property type="match status" value="1"/>
</dbReference>
<dbReference type="InterPro" id="IPR036772">
    <property type="entry name" value="SRCR-like_dom_sf"/>
</dbReference>
<comment type="caution">
    <text evidence="6">The sequence shown here is derived from an EMBL/GenBank/DDBJ whole genome shotgun (WGS) entry which is preliminary data.</text>
</comment>
<dbReference type="PRINTS" id="PR00258">
    <property type="entry name" value="SPERACTRCPTR"/>
</dbReference>
<evidence type="ECO:0000256" key="3">
    <source>
        <dbReference type="ARBA" id="ARBA00023157"/>
    </source>
</evidence>
<dbReference type="Pfam" id="PF00530">
    <property type="entry name" value="SRCR"/>
    <property type="match status" value="1"/>
</dbReference>
<comment type="caution">
    <text evidence="4">Lacks conserved residue(s) required for the propagation of feature annotation.</text>
</comment>
<dbReference type="SUPFAM" id="SSF56487">
    <property type="entry name" value="SRCR-like"/>
    <property type="match status" value="1"/>
</dbReference>
<evidence type="ECO:0000313" key="7">
    <source>
        <dbReference type="Proteomes" id="UP001177744"/>
    </source>
</evidence>
<organism evidence="6 7">
    <name type="scientific">Cnephaeus nilssonii</name>
    <name type="common">Northern bat</name>
    <name type="synonym">Eptesicus nilssonii</name>
    <dbReference type="NCBI Taxonomy" id="3371016"/>
    <lineage>
        <taxon>Eukaryota</taxon>
        <taxon>Metazoa</taxon>
        <taxon>Chordata</taxon>
        <taxon>Craniata</taxon>
        <taxon>Vertebrata</taxon>
        <taxon>Euteleostomi</taxon>
        <taxon>Mammalia</taxon>
        <taxon>Eutheria</taxon>
        <taxon>Laurasiatheria</taxon>
        <taxon>Chiroptera</taxon>
        <taxon>Yangochiroptera</taxon>
        <taxon>Vespertilionidae</taxon>
        <taxon>Cnephaeus</taxon>
    </lineage>
</organism>
<keyword evidence="3" id="KW-1015">Disulfide bond</keyword>
<feature type="domain" description="SRCR" evidence="5">
    <location>
        <begin position="32"/>
        <end position="105"/>
    </location>
</feature>
<evidence type="ECO:0000313" key="6">
    <source>
        <dbReference type="EMBL" id="KAK1333348.1"/>
    </source>
</evidence>
<evidence type="ECO:0000256" key="1">
    <source>
        <dbReference type="ARBA" id="ARBA00022729"/>
    </source>
</evidence>
<accession>A0AA40HLD4</accession>
<name>A0AA40HLD4_CNENI</name>
<keyword evidence="2" id="KW-0677">Repeat</keyword>
<proteinExistence type="predicted"/>
<sequence>MVVQVLEPDHLMGSVPESSHHQVFVHGEWLVLWLTGGSGPCSGRQDVLCQSADDLWDLNEAKVVCRQLSCGRAFAALGKAHFGPGCGVILLDNVQCSGAKRHLDQ</sequence>
<gene>
    <name evidence="6" type="ORF">QTO34_005731</name>
</gene>
<evidence type="ECO:0000259" key="5">
    <source>
        <dbReference type="PROSITE" id="PS50287"/>
    </source>
</evidence>
<dbReference type="Proteomes" id="UP001177744">
    <property type="component" value="Unassembled WGS sequence"/>
</dbReference>
<dbReference type="EMBL" id="JAULJE010000016">
    <property type="protein sequence ID" value="KAK1333348.1"/>
    <property type="molecule type" value="Genomic_DNA"/>
</dbReference>
<evidence type="ECO:0000256" key="4">
    <source>
        <dbReference type="PROSITE-ProRule" id="PRU00196"/>
    </source>
</evidence>
<dbReference type="PANTHER" id="PTHR19331">
    <property type="entry name" value="SCAVENGER RECEPTOR DOMAIN-CONTAINING"/>
    <property type="match status" value="1"/>
</dbReference>
<dbReference type="Gene3D" id="3.10.250.10">
    <property type="entry name" value="SRCR-like domain"/>
    <property type="match status" value="1"/>
</dbReference>
<dbReference type="GO" id="GO:0016020">
    <property type="term" value="C:membrane"/>
    <property type="evidence" value="ECO:0007669"/>
    <property type="project" value="InterPro"/>
</dbReference>
<keyword evidence="7" id="KW-1185">Reference proteome</keyword>
<keyword evidence="1" id="KW-0732">Signal</keyword>